<dbReference type="EMBL" id="CABIKO010000224">
    <property type="protein sequence ID" value="VVA31723.1"/>
    <property type="molecule type" value="Genomic_DNA"/>
</dbReference>
<sequence length="143" mass="15863">MTIVYSLDSLIFLAYVRDFGVRFEIPIQAGYISPFQLFSIKAAPSEVELSATIYLWRKENGQLAVRKKIKIAYSEKDNKINDPFTASRDKGVGAHSERTCGYGKMIGGGWGFPGLSPNIKGRMEKSMTKDHAQPKDPVLSSGE</sequence>
<dbReference type="AlphaFoldDB" id="A0A5E4FW76"/>
<gene>
    <name evidence="2" type="ORF">ALMOND_2B009329</name>
</gene>
<name>A0A5E4FW76_PRUDU</name>
<feature type="compositionally biased region" description="Basic and acidic residues" evidence="1">
    <location>
        <begin position="121"/>
        <end position="134"/>
    </location>
</feature>
<accession>A0A5E4FW76</accession>
<evidence type="ECO:0000313" key="2">
    <source>
        <dbReference type="EMBL" id="VVA31723.1"/>
    </source>
</evidence>
<dbReference type="Proteomes" id="UP000327085">
    <property type="component" value="Chromosome 6"/>
</dbReference>
<reference evidence="3" key="1">
    <citation type="journal article" date="2020" name="Plant J.">
        <title>Transposons played a major role in the diversification between the closely related almond and peach genomes: results from the almond genome sequence.</title>
        <authorList>
            <person name="Alioto T."/>
            <person name="Alexiou K.G."/>
            <person name="Bardil A."/>
            <person name="Barteri F."/>
            <person name="Castanera R."/>
            <person name="Cruz F."/>
            <person name="Dhingra A."/>
            <person name="Duval H."/>
            <person name="Fernandez I Marti A."/>
            <person name="Frias L."/>
            <person name="Galan B."/>
            <person name="Garcia J.L."/>
            <person name="Howad W."/>
            <person name="Gomez-Garrido J."/>
            <person name="Gut M."/>
            <person name="Julca I."/>
            <person name="Morata J."/>
            <person name="Puigdomenech P."/>
            <person name="Ribeca P."/>
            <person name="Rubio Cabetas M.J."/>
            <person name="Vlasova A."/>
            <person name="Wirthensohn M."/>
            <person name="Garcia-Mas J."/>
            <person name="Gabaldon T."/>
            <person name="Casacuberta J.M."/>
            <person name="Arus P."/>
        </authorList>
    </citation>
    <scope>NUCLEOTIDE SEQUENCE [LARGE SCALE GENOMIC DNA]</scope>
    <source>
        <strain evidence="3">cv. Texas</strain>
    </source>
</reference>
<proteinExistence type="predicted"/>
<feature type="region of interest" description="Disordered" evidence="1">
    <location>
        <begin position="121"/>
        <end position="143"/>
    </location>
</feature>
<protein>
    <submittedName>
        <fullName evidence="2">Uncharacterized protein</fullName>
    </submittedName>
</protein>
<dbReference type="Gramene" id="VVA31723">
    <property type="protein sequence ID" value="VVA31723"/>
    <property type="gene ID" value="Prudul26B009329"/>
</dbReference>
<evidence type="ECO:0000256" key="1">
    <source>
        <dbReference type="SAM" id="MobiDB-lite"/>
    </source>
</evidence>
<dbReference type="InParanoid" id="A0A5E4FW76"/>
<evidence type="ECO:0000313" key="3">
    <source>
        <dbReference type="Proteomes" id="UP000327085"/>
    </source>
</evidence>
<organism evidence="2 3">
    <name type="scientific">Prunus dulcis</name>
    <name type="common">Almond</name>
    <name type="synonym">Amygdalus dulcis</name>
    <dbReference type="NCBI Taxonomy" id="3755"/>
    <lineage>
        <taxon>Eukaryota</taxon>
        <taxon>Viridiplantae</taxon>
        <taxon>Streptophyta</taxon>
        <taxon>Embryophyta</taxon>
        <taxon>Tracheophyta</taxon>
        <taxon>Spermatophyta</taxon>
        <taxon>Magnoliopsida</taxon>
        <taxon>eudicotyledons</taxon>
        <taxon>Gunneridae</taxon>
        <taxon>Pentapetalae</taxon>
        <taxon>rosids</taxon>
        <taxon>fabids</taxon>
        <taxon>Rosales</taxon>
        <taxon>Rosaceae</taxon>
        <taxon>Amygdaloideae</taxon>
        <taxon>Amygdaleae</taxon>
        <taxon>Prunus</taxon>
    </lineage>
</organism>